<keyword evidence="2" id="KW-1185">Reference proteome</keyword>
<proteinExistence type="predicted"/>
<accession>A0AAV4T9V8</accession>
<evidence type="ECO:0000313" key="2">
    <source>
        <dbReference type="Proteomes" id="UP001054837"/>
    </source>
</evidence>
<dbReference type="Proteomes" id="UP001054837">
    <property type="component" value="Unassembled WGS sequence"/>
</dbReference>
<name>A0AAV4T9V8_9ARAC</name>
<protein>
    <recommendedName>
        <fullName evidence="3">Ycf15</fullName>
    </recommendedName>
</protein>
<organism evidence="1 2">
    <name type="scientific">Caerostris darwini</name>
    <dbReference type="NCBI Taxonomy" id="1538125"/>
    <lineage>
        <taxon>Eukaryota</taxon>
        <taxon>Metazoa</taxon>
        <taxon>Ecdysozoa</taxon>
        <taxon>Arthropoda</taxon>
        <taxon>Chelicerata</taxon>
        <taxon>Arachnida</taxon>
        <taxon>Araneae</taxon>
        <taxon>Araneomorphae</taxon>
        <taxon>Entelegynae</taxon>
        <taxon>Araneoidea</taxon>
        <taxon>Araneidae</taxon>
        <taxon>Caerostris</taxon>
    </lineage>
</organism>
<reference evidence="1 2" key="1">
    <citation type="submission" date="2021-06" db="EMBL/GenBank/DDBJ databases">
        <title>Caerostris darwini draft genome.</title>
        <authorList>
            <person name="Kono N."/>
            <person name="Arakawa K."/>
        </authorList>
    </citation>
    <scope>NUCLEOTIDE SEQUENCE [LARGE SCALE GENOMIC DNA]</scope>
</reference>
<sequence>MSLNAVFMECSVQVPRSRIGSQYLESETLFHIEGKNEISMYVVSTIYRHKLFFLPEIEIPEDPLHLPFRPRRSADVRLRYGRRDSVRRQVVP</sequence>
<evidence type="ECO:0008006" key="3">
    <source>
        <dbReference type="Google" id="ProtNLM"/>
    </source>
</evidence>
<dbReference type="AlphaFoldDB" id="A0AAV4T9V8"/>
<evidence type="ECO:0000313" key="1">
    <source>
        <dbReference type="EMBL" id="GIY41540.1"/>
    </source>
</evidence>
<comment type="caution">
    <text evidence="1">The sequence shown here is derived from an EMBL/GenBank/DDBJ whole genome shotgun (WGS) entry which is preliminary data.</text>
</comment>
<gene>
    <name evidence="1" type="ORF">CDAR_553491</name>
</gene>
<dbReference type="EMBL" id="BPLQ01009077">
    <property type="protein sequence ID" value="GIY41540.1"/>
    <property type="molecule type" value="Genomic_DNA"/>
</dbReference>